<dbReference type="RefSeq" id="WP_139676454.1">
    <property type="nucleotide sequence ID" value="NZ_VDMN01000002.1"/>
</dbReference>
<protein>
    <submittedName>
        <fullName evidence="2">Sugar phosphate isomerase/epimerase</fullName>
    </submittedName>
</protein>
<keyword evidence="2" id="KW-0413">Isomerase</keyword>
<feature type="domain" description="Xylose isomerase-like TIM barrel" evidence="1">
    <location>
        <begin position="53"/>
        <end position="261"/>
    </location>
</feature>
<dbReference type="SUPFAM" id="SSF51658">
    <property type="entry name" value="Xylose isomerase-like"/>
    <property type="match status" value="1"/>
</dbReference>
<dbReference type="GO" id="GO:0016853">
    <property type="term" value="F:isomerase activity"/>
    <property type="evidence" value="ECO:0007669"/>
    <property type="project" value="UniProtKB-KW"/>
</dbReference>
<dbReference type="PANTHER" id="PTHR12110:SF53">
    <property type="entry name" value="BLR5974 PROTEIN"/>
    <property type="match status" value="1"/>
</dbReference>
<dbReference type="InterPro" id="IPR050312">
    <property type="entry name" value="IolE/XylAMocC-like"/>
</dbReference>
<evidence type="ECO:0000313" key="3">
    <source>
        <dbReference type="Proteomes" id="UP000311605"/>
    </source>
</evidence>
<accession>A0A5C4XJD9</accession>
<dbReference type="InterPro" id="IPR013022">
    <property type="entry name" value="Xyl_isomerase-like_TIM-brl"/>
</dbReference>
<dbReference type="PANTHER" id="PTHR12110">
    <property type="entry name" value="HYDROXYPYRUVATE ISOMERASE"/>
    <property type="match status" value="1"/>
</dbReference>
<sequence>MSAFDYCFSTLGCSEMSLHEVADLADRHDIAAVELRTLSGTIDLISALAAEFENPAGLAAFLAGRNLRIAALNTSIKLFESTDLAAIEPFIPWAEAAGAAHLRIFDGGKQLGADDMKRAADIIDDWQATRQSSGFDFDLMIETHNTLTDVEQLVALVELVPTAQILWDTHHTWSRGADPTSVWDRIARNIVHLHVKDSTVDGDGRRHYVLPGDGDFPMAELISLLRQNERHIPLSLEWERHWHPELPPLEDALIAARNWWRQGVS</sequence>
<organism evidence="2 3">
    <name type="scientific">Aliirhizobium smilacinae</name>
    <dbReference type="NCBI Taxonomy" id="1395944"/>
    <lineage>
        <taxon>Bacteria</taxon>
        <taxon>Pseudomonadati</taxon>
        <taxon>Pseudomonadota</taxon>
        <taxon>Alphaproteobacteria</taxon>
        <taxon>Hyphomicrobiales</taxon>
        <taxon>Rhizobiaceae</taxon>
        <taxon>Aliirhizobium</taxon>
    </lineage>
</organism>
<dbReference type="InterPro" id="IPR036237">
    <property type="entry name" value="Xyl_isomerase-like_sf"/>
</dbReference>
<proteinExistence type="predicted"/>
<dbReference type="Gene3D" id="3.20.20.150">
    <property type="entry name" value="Divalent-metal-dependent TIM barrel enzymes"/>
    <property type="match status" value="1"/>
</dbReference>
<reference evidence="2 3" key="1">
    <citation type="submission" date="2019-06" db="EMBL/GenBank/DDBJ databases">
        <title>The draft genome of Rhizobium smilacinae PTYR-5.</title>
        <authorList>
            <person name="Liu L."/>
            <person name="Li L."/>
            <person name="Zhang X."/>
        </authorList>
    </citation>
    <scope>NUCLEOTIDE SEQUENCE [LARGE SCALE GENOMIC DNA]</scope>
    <source>
        <strain evidence="2 3">PTYR-5</strain>
    </source>
</reference>
<keyword evidence="3" id="KW-1185">Reference proteome</keyword>
<dbReference type="Pfam" id="PF01261">
    <property type="entry name" value="AP_endonuc_2"/>
    <property type="match status" value="1"/>
</dbReference>
<gene>
    <name evidence="2" type="ORF">FHP24_12110</name>
</gene>
<dbReference type="OrthoDB" id="9815124at2"/>
<name>A0A5C4XJD9_9HYPH</name>
<dbReference type="AlphaFoldDB" id="A0A5C4XJD9"/>
<evidence type="ECO:0000313" key="2">
    <source>
        <dbReference type="EMBL" id="TNM63546.1"/>
    </source>
</evidence>
<dbReference type="Proteomes" id="UP000311605">
    <property type="component" value="Unassembled WGS sequence"/>
</dbReference>
<comment type="caution">
    <text evidence="2">The sequence shown here is derived from an EMBL/GenBank/DDBJ whole genome shotgun (WGS) entry which is preliminary data.</text>
</comment>
<dbReference type="EMBL" id="VDMN01000002">
    <property type="protein sequence ID" value="TNM63546.1"/>
    <property type="molecule type" value="Genomic_DNA"/>
</dbReference>
<evidence type="ECO:0000259" key="1">
    <source>
        <dbReference type="Pfam" id="PF01261"/>
    </source>
</evidence>